<feature type="coiled-coil region" evidence="1">
    <location>
        <begin position="570"/>
        <end position="601"/>
    </location>
</feature>
<evidence type="ECO:0000256" key="1">
    <source>
        <dbReference type="SAM" id="Coils"/>
    </source>
</evidence>
<dbReference type="RefSeq" id="XP_068352925.1">
    <property type="nucleotide sequence ID" value="XM_068509233.1"/>
</dbReference>
<dbReference type="OrthoDB" id="10593294at2759"/>
<reference evidence="2" key="1">
    <citation type="submission" date="2016-10" db="EMBL/GenBank/DDBJ databases">
        <authorList>
            <person name="Benchimol M."/>
            <person name="Almeida L.G."/>
            <person name="Vasconcelos A.T."/>
            <person name="Perreira-Neves A."/>
            <person name="Rosa I.A."/>
            <person name="Tasca T."/>
            <person name="Bogo M.R."/>
            <person name="de Souza W."/>
        </authorList>
    </citation>
    <scope>NUCLEOTIDE SEQUENCE [LARGE SCALE GENOMIC DNA]</scope>
    <source>
        <strain evidence="2">K</strain>
    </source>
</reference>
<gene>
    <name evidence="2" type="ORF">TRFO_33709</name>
</gene>
<dbReference type="AlphaFoldDB" id="A0A1J4JR96"/>
<comment type="caution">
    <text evidence="2">The sequence shown here is derived from an EMBL/GenBank/DDBJ whole genome shotgun (WGS) entry which is preliminary data.</text>
</comment>
<dbReference type="Proteomes" id="UP000179807">
    <property type="component" value="Unassembled WGS sequence"/>
</dbReference>
<dbReference type="VEuPathDB" id="TrichDB:TRFO_33709"/>
<proteinExistence type="predicted"/>
<dbReference type="EMBL" id="MLAK01000987">
    <property type="protein sequence ID" value="OHS99788.1"/>
    <property type="molecule type" value="Genomic_DNA"/>
</dbReference>
<keyword evidence="3" id="KW-1185">Reference proteome</keyword>
<organism evidence="2 3">
    <name type="scientific">Tritrichomonas foetus</name>
    <dbReference type="NCBI Taxonomy" id="1144522"/>
    <lineage>
        <taxon>Eukaryota</taxon>
        <taxon>Metamonada</taxon>
        <taxon>Parabasalia</taxon>
        <taxon>Tritrichomonadida</taxon>
        <taxon>Tritrichomonadidae</taxon>
        <taxon>Tritrichomonas</taxon>
    </lineage>
</organism>
<feature type="coiled-coil region" evidence="1">
    <location>
        <begin position="636"/>
        <end position="775"/>
    </location>
</feature>
<evidence type="ECO:0000313" key="2">
    <source>
        <dbReference type="EMBL" id="OHS99788.1"/>
    </source>
</evidence>
<evidence type="ECO:0000313" key="3">
    <source>
        <dbReference type="Proteomes" id="UP000179807"/>
    </source>
</evidence>
<sequence>MMASPLFPLCDALNHNRENTKAQHDILLQYLEGADTDMIALSILAHDPQLPQLLQYIFDALLRTSFPLPSESAIPPIQQKALHFLTVISLNHPDLLSTVASLAPLDNLIPVFFNRNLKDDKIVDPQLSHLLPQIQFLTAISCSSAINISSTESLHCLFSVLFSAISIKQLSVWAVSSIACFARNSTTSLSFLRSLPNFSAIKREIASLLSSNDHSLVVSALSAISVLFSRGIDKETAMRVSVAAVCAPPEYQVLTTIASSVILQLSDEISLTQKDIENLFRAAMSSRGMRSYVIYKLLIEIGGNGHKNALELLQNKIFFNTLLQSILESEDGFVTVAGAHLLLVLFETDSISTEIDISDSFEKAMHSIISEKVEDIDKLEAYLLIVRLLISIRESMTQIVRYLQDKEDLIFVSFQRHIESNNSFVVIHFFLFIFAASHFFKHWLNKLREIVIDSQFSALLVHVLQNSLNRRTLDDALEVLQIIIGGITPKRLRLDPSLSYTVASGFFLLNRQRKQESLILEQKYQQLQQKYMDQIDEFSVEKECRERELMALKEAADLSMSQSSMNEQKITDLSAQNEAMMKKLQAKKAKLMKTIEELKLSESKLNDLSLLVNQHEMVANTSTMKSKKLKTKIQNMKQIEVEKQETLKTNEQLRQRVKEMQLQNEGSVKELENMINVATKERNSRKETEKLLSEAQDRINQLSSAIELEKQKNEENEKQTQRFELIIKKKGENEIQLTESIAKLNSEIELLKQKMESLEADNQRLKSLNDKQCKRIVELRKDRKELAALAQLIHKITDGKLENVESIVGMIDNE</sequence>
<protein>
    <submittedName>
        <fullName evidence="2">Uncharacterized protein</fullName>
    </submittedName>
</protein>
<name>A0A1J4JR96_9EUKA</name>
<accession>A0A1J4JR96</accession>
<keyword evidence="1" id="KW-0175">Coiled coil</keyword>
<dbReference type="GeneID" id="94843937"/>